<dbReference type="Pfam" id="PF13302">
    <property type="entry name" value="Acetyltransf_3"/>
    <property type="match status" value="1"/>
</dbReference>
<evidence type="ECO:0000259" key="1">
    <source>
        <dbReference type="PROSITE" id="PS51186"/>
    </source>
</evidence>
<dbReference type="Pfam" id="PF01272">
    <property type="entry name" value="GreA_GreB"/>
    <property type="match status" value="1"/>
</dbReference>
<dbReference type="PANTHER" id="PTHR30437">
    <property type="entry name" value="TRANSCRIPTION ELONGATION FACTOR GREA"/>
    <property type="match status" value="1"/>
</dbReference>
<dbReference type="OrthoDB" id="9795206at2"/>
<dbReference type="GO" id="GO:0016747">
    <property type="term" value="F:acyltransferase activity, transferring groups other than amino-acyl groups"/>
    <property type="evidence" value="ECO:0007669"/>
    <property type="project" value="InterPro"/>
</dbReference>
<dbReference type="InterPro" id="IPR018151">
    <property type="entry name" value="TF_GreA/GreB_CS"/>
</dbReference>
<dbReference type="PANTHER" id="PTHR30437:SF5">
    <property type="entry name" value="REGULATOR OF NUCLEOSIDE DIPHOSPHATE KINASE"/>
    <property type="match status" value="1"/>
</dbReference>
<dbReference type="InterPro" id="IPR000182">
    <property type="entry name" value="GNAT_dom"/>
</dbReference>
<dbReference type="GO" id="GO:0032784">
    <property type="term" value="P:regulation of DNA-templated transcription elongation"/>
    <property type="evidence" value="ECO:0007669"/>
    <property type="project" value="InterPro"/>
</dbReference>
<gene>
    <name evidence="2" type="primary">rnk</name>
    <name evidence="2" type="ORF">OXPF_17300</name>
</gene>
<evidence type="ECO:0000313" key="2">
    <source>
        <dbReference type="EMBL" id="KPU44644.1"/>
    </source>
</evidence>
<protein>
    <submittedName>
        <fullName evidence="2">Regulator of nucleoside diphosphate kinase</fullName>
    </submittedName>
</protein>
<dbReference type="InterPro" id="IPR001437">
    <property type="entry name" value="Tscrpt_elong_fac_GreA/B_C"/>
</dbReference>
<reference evidence="2 3" key="1">
    <citation type="submission" date="2015-09" db="EMBL/GenBank/DDBJ databases">
        <title>Genome sequence of Oxobacter pfennigii DSM 3222.</title>
        <authorList>
            <person name="Poehlein A."/>
            <person name="Bengelsdorf F.R."/>
            <person name="Schiel-Bengelsdorf B."/>
            <person name="Duerre P."/>
            <person name="Daniel R."/>
        </authorList>
    </citation>
    <scope>NUCLEOTIDE SEQUENCE [LARGE SCALE GENOMIC DNA]</scope>
    <source>
        <strain evidence="2 3">DSM 3222</strain>
    </source>
</reference>
<evidence type="ECO:0000313" key="3">
    <source>
        <dbReference type="Proteomes" id="UP000050326"/>
    </source>
</evidence>
<dbReference type="GO" id="GO:0006354">
    <property type="term" value="P:DNA-templated transcription elongation"/>
    <property type="evidence" value="ECO:0007669"/>
    <property type="project" value="TreeGrafter"/>
</dbReference>
<dbReference type="Gene3D" id="3.40.630.30">
    <property type="match status" value="1"/>
</dbReference>
<dbReference type="InterPro" id="IPR036953">
    <property type="entry name" value="GreA/GreB_C_sf"/>
</dbReference>
<dbReference type="GO" id="GO:0070063">
    <property type="term" value="F:RNA polymerase binding"/>
    <property type="evidence" value="ECO:0007669"/>
    <property type="project" value="InterPro"/>
</dbReference>
<sequence>MKEPFIFLCSEITRDNALNLMKWLENLEVKRYLSDSHDVSKNIEQVLNRANLPILTHLFNQKGRFYMAYTKQNIPIGFVRLVKKSNDFEIVIVIGDQNNWGKKLGTATIRESIKIAFFDFRAQKVIAKIHKENKRSIRAFINAGFIIDYETPLLKIFAITMERYLASVKGGTAMSASIYITEIDKERLIKIINEELFSGKAMEKSIRHLENEIHKAVIVNSKQISKDIITMNSQALLHIDDEDIEVSLVYPKDADLDTNKMSVFSPIGTAILGYGEGDVIEWEVPSGTAKIHIKKILYQPEAAGDYHM</sequence>
<keyword evidence="3" id="KW-1185">Reference proteome</keyword>
<dbReference type="Gene3D" id="3.10.50.30">
    <property type="entry name" value="Transcription elongation factor, GreA/GreB, C-terminal domain"/>
    <property type="match status" value="1"/>
</dbReference>
<feature type="domain" description="N-acetyltransferase" evidence="1">
    <location>
        <begin position="27"/>
        <end position="166"/>
    </location>
</feature>
<proteinExistence type="predicted"/>
<dbReference type="InterPro" id="IPR016181">
    <property type="entry name" value="Acyl_CoA_acyltransferase"/>
</dbReference>
<dbReference type="GO" id="GO:0016301">
    <property type="term" value="F:kinase activity"/>
    <property type="evidence" value="ECO:0007669"/>
    <property type="project" value="UniProtKB-KW"/>
</dbReference>
<dbReference type="AlphaFoldDB" id="A0A0P8WAA2"/>
<dbReference type="GO" id="GO:0003677">
    <property type="term" value="F:DNA binding"/>
    <property type="evidence" value="ECO:0007669"/>
    <property type="project" value="InterPro"/>
</dbReference>
<keyword evidence="2" id="KW-0808">Transferase</keyword>
<dbReference type="PROSITE" id="PS51186">
    <property type="entry name" value="GNAT"/>
    <property type="match status" value="1"/>
</dbReference>
<accession>A0A0P8WAA2</accession>
<comment type="caution">
    <text evidence="2">The sequence shown here is derived from an EMBL/GenBank/DDBJ whole genome shotgun (WGS) entry which is preliminary data.</text>
</comment>
<dbReference type="EMBL" id="LKET01000029">
    <property type="protein sequence ID" value="KPU44644.1"/>
    <property type="molecule type" value="Genomic_DNA"/>
</dbReference>
<organism evidence="2 3">
    <name type="scientific">Oxobacter pfennigii</name>
    <dbReference type="NCBI Taxonomy" id="36849"/>
    <lineage>
        <taxon>Bacteria</taxon>
        <taxon>Bacillati</taxon>
        <taxon>Bacillota</taxon>
        <taxon>Clostridia</taxon>
        <taxon>Eubacteriales</taxon>
        <taxon>Clostridiaceae</taxon>
        <taxon>Oxobacter</taxon>
    </lineage>
</organism>
<dbReference type="Proteomes" id="UP000050326">
    <property type="component" value="Unassembled WGS sequence"/>
</dbReference>
<dbReference type="SUPFAM" id="SSF54534">
    <property type="entry name" value="FKBP-like"/>
    <property type="match status" value="1"/>
</dbReference>
<name>A0A0P8WAA2_9CLOT</name>
<keyword evidence="2" id="KW-0418">Kinase</keyword>
<dbReference type="SUPFAM" id="SSF55729">
    <property type="entry name" value="Acyl-CoA N-acyltransferases (Nat)"/>
    <property type="match status" value="1"/>
</dbReference>
<dbReference type="PATRIC" id="fig|36849.3.peg.1823"/>
<dbReference type="RefSeq" id="WP_054874786.1">
    <property type="nucleotide sequence ID" value="NZ_LKET01000029.1"/>
</dbReference>
<dbReference type="InterPro" id="IPR023459">
    <property type="entry name" value="Tscrpt_elong_fac_GreA/B_fam"/>
</dbReference>
<dbReference type="STRING" id="36849.OXPF_17300"/>
<dbReference type="PROSITE" id="PS00830">
    <property type="entry name" value="GREAB_2"/>
    <property type="match status" value="1"/>
</dbReference>